<dbReference type="SUPFAM" id="SSF55257">
    <property type="entry name" value="RBP11-like subunits of RNA polymerase"/>
    <property type="match status" value="1"/>
</dbReference>
<name>A0A382YS96_9ZZZZ</name>
<proteinExistence type="predicted"/>
<keyword evidence="2" id="KW-0804">Transcription</keyword>
<protein>
    <recommendedName>
        <fullName evidence="4">DNA-directed RNA polymerase RpoA/D/Rpb3-type domain-containing protein</fullName>
    </recommendedName>
</protein>
<dbReference type="InterPro" id="IPR036603">
    <property type="entry name" value="RBP11-like"/>
</dbReference>
<keyword evidence="1" id="KW-0240">DNA-directed RNA polymerase</keyword>
<dbReference type="EMBL" id="UINC01178161">
    <property type="protein sequence ID" value="SVD86167.1"/>
    <property type="molecule type" value="Genomic_DNA"/>
</dbReference>
<feature type="non-terminal residue" evidence="3">
    <location>
        <position position="139"/>
    </location>
</feature>
<dbReference type="GO" id="GO:0006351">
    <property type="term" value="P:DNA-templated transcription"/>
    <property type="evidence" value="ECO:0007669"/>
    <property type="project" value="InterPro"/>
</dbReference>
<organism evidence="3">
    <name type="scientific">marine metagenome</name>
    <dbReference type="NCBI Taxonomy" id="408172"/>
    <lineage>
        <taxon>unclassified sequences</taxon>
        <taxon>metagenomes</taxon>
        <taxon>ecological metagenomes</taxon>
    </lineage>
</organism>
<dbReference type="AlphaFoldDB" id="A0A382YS96"/>
<accession>A0A382YS96</accession>
<dbReference type="Gene3D" id="3.30.1360.10">
    <property type="entry name" value="RNA polymerase, RBP11-like subunit"/>
    <property type="match status" value="1"/>
</dbReference>
<gene>
    <name evidence="3" type="ORF">METZ01_LOCUS439021</name>
</gene>
<evidence type="ECO:0000256" key="1">
    <source>
        <dbReference type="ARBA" id="ARBA00022478"/>
    </source>
</evidence>
<reference evidence="3" key="1">
    <citation type="submission" date="2018-05" db="EMBL/GenBank/DDBJ databases">
        <authorList>
            <person name="Lanie J.A."/>
            <person name="Ng W.-L."/>
            <person name="Kazmierczak K.M."/>
            <person name="Andrzejewski T.M."/>
            <person name="Davidsen T.M."/>
            <person name="Wayne K.J."/>
            <person name="Tettelin H."/>
            <person name="Glass J.I."/>
            <person name="Rusch D."/>
            <person name="Podicherti R."/>
            <person name="Tsui H.-C.T."/>
            <person name="Winkler M.E."/>
        </authorList>
    </citation>
    <scope>NUCLEOTIDE SEQUENCE</scope>
</reference>
<dbReference type="GO" id="GO:0046983">
    <property type="term" value="F:protein dimerization activity"/>
    <property type="evidence" value="ECO:0007669"/>
    <property type="project" value="InterPro"/>
</dbReference>
<dbReference type="GO" id="GO:0000428">
    <property type="term" value="C:DNA-directed RNA polymerase complex"/>
    <property type="evidence" value="ECO:0007669"/>
    <property type="project" value="UniProtKB-KW"/>
</dbReference>
<sequence>MKVEIVDGFPKGNIIKIILKDSDSAQMSALRRTILTDVPKMAVSKVRFEMGRDSESGDESVNALPDEVIAHRLAMIPIPTFYDEFVFPEDDPANEGLPEDQWGSPASQIIYHCSVHGPDVKDESLTITAGDLNVLGEMK</sequence>
<evidence type="ECO:0000313" key="3">
    <source>
        <dbReference type="EMBL" id="SVD86167.1"/>
    </source>
</evidence>
<evidence type="ECO:0008006" key="4">
    <source>
        <dbReference type="Google" id="ProtNLM"/>
    </source>
</evidence>
<evidence type="ECO:0000256" key="2">
    <source>
        <dbReference type="ARBA" id="ARBA00023163"/>
    </source>
</evidence>